<dbReference type="OrthoDB" id="7459761at2759"/>
<accession>A0A8S1BFB7</accession>
<keyword evidence="3" id="KW-1185">Reference proteome</keyword>
<protein>
    <submittedName>
        <fullName evidence="2">Uncharacterized protein</fullName>
    </submittedName>
</protein>
<dbReference type="AlphaFoldDB" id="A0A8S1BFB7"/>
<evidence type="ECO:0000313" key="3">
    <source>
        <dbReference type="Proteomes" id="UP000494106"/>
    </source>
</evidence>
<reference evidence="2 3" key="1">
    <citation type="submission" date="2020-04" db="EMBL/GenBank/DDBJ databases">
        <authorList>
            <person name="Wallbank WR R."/>
            <person name="Pardo Diaz C."/>
            <person name="Kozak K."/>
            <person name="Martin S."/>
            <person name="Jiggins C."/>
            <person name="Moest M."/>
            <person name="Warren A I."/>
            <person name="Byers J.R.P. K."/>
            <person name="Montejo-Kovacevich G."/>
            <person name="Yen C E."/>
        </authorList>
    </citation>
    <scope>NUCLEOTIDE SEQUENCE [LARGE SCALE GENOMIC DNA]</scope>
</reference>
<evidence type="ECO:0000313" key="2">
    <source>
        <dbReference type="EMBL" id="CAB3257002.1"/>
    </source>
</evidence>
<organism evidence="2 3">
    <name type="scientific">Arctia plantaginis</name>
    <name type="common">Wood tiger moth</name>
    <name type="synonym">Phalaena plantaginis</name>
    <dbReference type="NCBI Taxonomy" id="874455"/>
    <lineage>
        <taxon>Eukaryota</taxon>
        <taxon>Metazoa</taxon>
        <taxon>Ecdysozoa</taxon>
        <taxon>Arthropoda</taxon>
        <taxon>Hexapoda</taxon>
        <taxon>Insecta</taxon>
        <taxon>Pterygota</taxon>
        <taxon>Neoptera</taxon>
        <taxon>Endopterygota</taxon>
        <taxon>Lepidoptera</taxon>
        <taxon>Glossata</taxon>
        <taxon>Ditrysia</taxon>
        <taxon>Noctuoidea</taxon>
        <taxon>Erebidae</taxon>
        <taxon>Arctiinae</taxon>
        <taxon>Arctia</taxon>
    </lineage>
</organism>
<gene>
    <name evidence="2" type="ORF">APLA_LOCUS15700</name>
</gene>
<comment type="caution">
    <text evidence="2">The sequence shown here is derived from an EMBL/GenBank/DDBJ whole genome shotgun (WGS) entry which is preliminary data.</text>
</comment>
<evidence type="ECO:0000256" key="1">
    <source>
        <dbReference type="SAM" id="MobiDB-lite"/>
    </source>
</evidence>
<name>A0A8S1BFB7_ARCPL</name>
<sequence length="83" mass="9342">MQVTVVRASPEPRRAPSILEPPHHVEFTNDSGTVLSCATRGDYQNKTAFFQITKGGAIKYENTLYSFINKKCKRISQIIITIN</sequence>
<dbReference type="EMBL" id="CADEBC010000590">
    <property type="protein sequence ID" value="CAB3257002.1"/>
    <property type="molecule type" value="Genomic_DNA"/>
</dbReference>
<proteinExistence type="predicted"/>
<feature type="region of interest" description="Disordered" evidence="1">
    <location>
        <begin position="1"/>
        <end position="23"/>
    </location>
</feature>
<dbReference type="Proteomes" id="UP000494106">
    <property type="component" value="Unassembled WGS sequence"/>
</dbReference>